<protein>
    <recommendedName>
        <fullName evidence="2">Protein kinase domain-containing protein</fullName>
    </recommendedName>
</protein>
<evidence type="ECO:0000313" key="3">
    <source>
        <dbReference type="EMBL" id="KAK6143760.1"/>
    </source>
</evidence>
<keyword evidence="1" id="KW-0067">ATP-binding</keyword>
<dbReference type="Gene3D" id="1.10.510.10">
    <property type="entry name" value="Transferase(Phosphotransferase) domain 1"/>
    <property type="match status" value="2"/>
</dbReference>
<feature type="domain" description="Protein kinase" evidence="2">
    <location>
        <begin position="16"/>
        <end position="259"/>
    </location>
</feature>
<dbReference type="PROSITE" id="PS00107">
    <property type="entry name" value="PROTEIN_KINASE_ATP"/>
    <property type="match status" value="1"/>
</dbReference>
<evidence type="ECO:0000256" key="1">
    <source>
        <dbReference type="PROSITE-ProRule" id="PRU10141"/>
    </source>
</evidence>
<comment type="caution">
    <text evidence="3">The sequence shown here is derived from an EMBL/GenBank/DDBJ whole genome shotgun (WGS) entry which is preliminary data.</text>
</comment>
<name>A0ABR0WCC0_REHGL</name>
<sequence length="328" mass="36062">MHVYDLQELKASTDNFSSSRLIGKGSHGSVYKGILKNGSLVAIKKQSLGLQKLQDNTKLENEANILSSVHPNPCLITLLGISHDDYGNKIIVTQYMPNGTLHDLLHVSATDLPWRKRVEIALRIAEGLADFGLAVRLGNEVEANKLPAGTIGYIDPSYTTPGELSTKIDVFSYGVVLLELLSGRRAMDVRKSPPSIVEWALPLIERGRAMEVCNERIRLPRGSMARAIRRLVHVAARCVSPKESVRPTMGGIVAILESLTVEPIQLPISFRDVVFKMMGRRRFGFDGRIKDCGTCGERDDKGSGIVIGNNISKGRLLVREILADITLK</sequence>
<dbReference type="PANTHER" id="PTHR46146">
    <property type="entry name" value="SERINE/THREONINE-PROTEIN KINASE-LIKE PROTEIN CCR4"/>
    <property type="match status" value="1"/>
</dbReference>
<evidence type="ECO:0000259" key="2">
    <source>
        <dbReference type="PROSITE" id="PS50011"/>
    </source>
</evidence>
<keyword evidence="4" id="KW-1185">Reference proteome</keyword>
<dbReference type="InterPro" id="IPR011009">
    <property type="entry name" value="Kinase-like_dom_sf"/>
</dbReference>
<dbReference type="EMBL" id="JABTTQ020000013">
    <property type="protein sequence ID" value="KAK6143760.1"/>
    <property type="molecule type" value="Genomic_DNA"/>
</dbReference>
<feature type="binding site" evidence="1">
    <location>
        <position position="45"/>
    </location>
    <ligand>
        <name>ATP</name>
        <dbReference type="ChEBI" id="CHEBI:30616"/>
    </ligand>
</feature>
<dbReference type="InterPro" id="IPR000719">
    <property type="entry name" value="Prot_kinase_dom"/>
</dbReference>
<dbReference type="InterPro" id="IPR017441">
    <property type="entry name" value="Protein_kinase_ATP_BS"/>
</dbReference>
<reference evidence="3 4" key="1">
    <citation type="journal article" date="2021" name="Comput. Struct. Biotechnol. J.">
        <title>De novo genome assembly of the potent medicinal plant Rehmannia glutinosa using nanopore technology.</title>
        <authorList>
            <person name="Ma L."/>
            <person name="Dong C."/>
            <person name="Song C."/>
            <person name="Wang X."/>
            <person name="Zheng X."/>
            <person name="Niu Y."/>
            <person name="Chen S."/>
            <person name="Feng W."/>
        </authorList>
    </citation>
    <scope>NUCLEOTIDE SEQUENCE [LARGE SCALE GENOMIC DNA]</scope>
    <source>
        <strain evidence="3">DH-2019</strain>
    </source>
</reference>
<accession>A0ABR0WCC0</accession>
<dbReference type="SUPFAM" id="SSF56112">
    <property type="entry name" value="Protein kinase-like (PK-like)"/>
    <property type="match status" value="1"/>
</dbReference>
<dbReference type="PANTHER" id="PTHR46146:SF23">
    <property type="entry name" value="PROTEIN KINASE DOMAIN-CONTAINING PROTEIN"/>
    <property type="match status" value="1"/>
</dbReference>
<dbReference type="InterPro" id="IPR001245">
    <property type="entry name" value="Ser-Thr/Tyr_kinase_cat_dom"/>
</dbReference>
<gene>
    <name evidence="3" type="ORF">DH2020_024108</name>
</gene>
<proteinExistence type="predicted"/>
<dbReference type="Proteomes" id="UP001318860">
    <property type="component" value="Unassembled WGS sequence"/>
</dbReference>
<evidence type="ECO:0000313" key="4">
    <source>
        <dbReference type="Proteomes" id="UP001318860"/>
    </source>
</evidence>
<dbReference type="Pfam" id="PF07714">
    <property type="entry name" value="PK_Tyr_Ser-Thr"/>
    <property type="match status" value="1"/>
</dbReference>
<organism evidence="3 4">
    <name type="scientific">Rehmannia glutinosa</name>
    <name type="common">Chinese foxglove</name>
    <dbReference type="NCBI Taxonomy" id="99300"/>
    <lineage>
        <taxon>Eukaryota</taxon>
        <taxon>Viridiplantae</taxon>
        <taxon>Streptophyta</taxon>
        <taxon>Embryophyta</taxon>
        <taxon>Tracheophyta</taxon>
        <taxon>Spermatophyta</taxon>
        <taxon>Magnoliopsida</taxon>
        <taxon>eudicotyledons</taxon>
        <taxon>Gunneridae</taxon>
        <taxon>Pentapetalae</taxon>
        <taxon>asterids</taxon>
        <taxon>lamiids</taxon>
        <taxon>Lamiales</taxon>
        <taxon>Orobanchaceae</taxon>
        <taxon>Rehmannieae</taxon>
        <taxon>Rehmannia</taxon>
    </lineage>
</organism>
<dbReference type="PROSITE" id="PS50011">
    <property type="entry name" value="PROTEIN_KINASE_DOM"/>
    <property type="match status" value="1"/>
</dbReference>
<keyword evidence="1" id="KW-0547">Nucleotide-binding</keyword>